<keyword evidence="4" id="KW-1185">Reference proteome</keyword>
<reference evidence="3 4" key="1">
    <citation type="submission" date="2021-01" db="EMBL/GenBank/DDBJ databases">
        <title>Actinoplanes sp. nov. LDG1-06 isolated from lichen.</title>
        <authorList>
            <person name="Saeng-In P."/>
            <person name="Phongsopitanun W."/>
            <person name="Kanchanasin P."/>
            <person name="Yuki M."/>
            <person name="Kudo T."/>
            <person name="Ohkuma M."/>
            <person name="Tanasupawat S."/>
        </authorList>
    </citation>
    <scope>NUCLEOTIDE SEQUENCE [LARGE SCALE GENOMIC DNA]</scope>
    <source>
        <strain evidence="3 4">LDG1-06</strain>
    </source>
</reference>
<dbReference type="Proteomes" id="UP000632138">
    <property type="component" value="Unassembled WGS sequence"/>
</dbReference>
<feature type="transmembrane region" description="Helical" evidence="2">
    <location>
        <begin position="97"/>
        <end position="118"/>
    </location>
</feature>
<organism evidence="3 4">
    <name type="scientific">Paractinoplanes ovalisporus</name>
    <dbReference type="NCBI Taxonomy" id="2810368"/>
    <lineage>
        <taxon>Bacteria</taxon>
        <taxon>Bacillati</taxon>
        <taxon>Actinomycetota</taxon>
        <taxon>Actinomycetes</taxon>
        <taxon>Micromonosporales</taxon>
        <taxon>Micromonosporaceae</taxon>
        <taxon>Paractinoplanes</taxon>
    </lineage>
</organism>
<evidence type="ECO:0000313" key="3">
    <source>
        <dbReference type="EMBL" id="MBM2623337.1"/>
    </source>
</evidence>
<gene>
    <name evidence="3" type="ORF">JIG36_48360</name>
</gene>
<evidence type="ECO:0000256" key="1">
    <source>
        <dbReference type="SAM" id="MobiDB-lite"/>
    </source>
</evidence>
<evidence type="ECO:0000313" key="4">
    <source>
        <dbReference type="Proteomes" id="UP000632138"/>
    </source>
</evidence>
<sequence>MTVAPHEIPFVLLATTGERMGWIYTDRQLYRRRFTEPPPQLEPVSPDLYELLERSAARKKKRRRNAIQAGLALAFLIYCLGMIQAPDTGGRKEIDPSFVTLAQLALVAGVVGAILAGLGPHLARRAITVAETGNLAAHAAAEEAWKQRRDDHERQQQATLDAMNEWSAATPSPGDRRIDIIGGTTYGWEAVLTVHGGSLLVTRGPMTLVDFTGDTVCEELIQLATATRRSVRRLRLPTELAEFDLLAGLTPGELVDCLVEAMHGDAQGAGRADRSQDALVLREIVTALDGRITLTRLLAALRVLTDRPDPDGLTPQESERLLDLQPDENRRRLYTQMRRIEAFLHPLETMGSRAEGGAGTADLTCLIADGEGGDAQNDLFKDLLVQWLTRLVRRDSQPMGSLVLLGADEVHHRAIERLSTLCERHGVRLVLFFSHLRAEALHTIGGGEVAFMRLGNHHEAGQAAEYIGKGHKFVLSQLTRTLGGNDTHTMADTSGQSRAEGGSGGMSYGKRGRGRSYGKNWSRTRTWSQTLSTARSTNWNDASSVQRVHEYTVEPRVLQELPEYAMVLVKEQNQETVVQAVEVDPAIVMLPRVSMQPAGPMPLPDPEEAVVPAPAQPFDRSPVIRSGRPQ</sequence>
<comment type="caution">
    <text evidence="3">The sequence shown here is derived from an EMBL/GenBank/DDBJ whole genome shotgun (WGS) entry which is preliminary data.</text>
</comment>
<keyword evidence="2" id="KW-1133">Transmembrane helix</keyword>
<proteinExistence type="predicted"/>
<protein>
    <submittedName>
        <fullName evidence="3">Uncharacterized protein</fullName>
    </submittedName>
</protein>
<accession>A0ABS2AU04</accession>
<dbReference type="RefSeq" id="WP_203383691.1">
    <property type="nucleotide sequence ID" value="NZ_JAENHP010000034.1"/>
</dbReference>
<dbReference type="EMBL" id="JAENHP010000034">
    <property type="protein sequence ID" value="MBM2623337.1"/>
    <property type="molecule type" value="Genomic_DNA"/>
</dbReference>
<feature type="region of interest" description="Disordered" evidence="1">
    <location>
        <begin position="487"/>
        <end position="521"/>
    </location>
</feature>
<name>A0ABS2AU04_9ACTN</name>
<feature type="region of interest" description="Disordered" evidence="1">
    <location>
        <begin position="598"/>
        <end position="630"/>
    </location>
</feature>
<evidence type="ECO:0000256" key="2">
    <source>
        <dbReference type="SAM" id="Phobius"/>
    </source>
</evidence>
<keyword evidence="2" id="KW-0472">Membrane</keyword>
<feature type="transmembrane region" description="Helical" evidence="2">
    <location>
        <begin position="66"/>
        <end position="85"/>
    </location>
</feature>
<keyword evidence="2" id="KW-0812">Transmembrane</keyword>
<feature type="compositionally biased region" description="Polar residues" evidence="1">
    <location>
        <begin position="487"/>
        <end position="497"/>
    </location>
</feature>